<organism evidence="2 3">
    <name type="scientific">Phialocephala subalpina</name>
    <dbReference type="NCBI Taxonomy" id="576137"/>
    <lineage>
        <taxon>Eukaryota</taxon>
        <taxon>Fungi</taxon>
        <taxon>Dikarya</taxon>
        <taxon>Ascomycota</taxon>
        <taxon>Pezizomycotina</taxon>
        <taxon>Leotiomycetes</taxon>
        <taxon>Helotiales</taxon>
        <taxon>Mollisiaceae</taxon>
        <taxon>Phialocephala</taxon>
        <taxon>Phialocephala fortinii species complex</taxon>
    </lineage>
</organism>
<dbReference type="CDD" id="cd14688">
    <property type="entry name" value="bZIP_YAP"/>
    <property type="match status" value="1"/>
</dbReference>
<dbReference type="InterPro" id="IPR021833">
    <property type="entry name" value="DUF3425"/>
</dbReference>
<name>A0A1L7XUU5_9HELO</name>
<dbReference type="Proteomes" id="UP000184330">
    <property type="component" value="Unassembled WGS sequence"/>
</dbReference>
<dbReference type="Pfam" id="PF11905">
    <property type="entry name" value="DUF3425"/>
    <property type="match status" value="1"/>
</dbReference>
<accession>A0A1L7XUU5</accession>
<dbReference type="AlphaFoldDB" id="A0A1L7XUU5"/>
<evidence type="ECO:0000313" key="2">
    <source>
        <dbReference type="EMBL" id="CZR68785.1"/>
    </source>
</evidence>
<feature type="region of interest" description="Disordered" evidence="1">
    <location>
        <begin position="1"/>
        <end position="40"/>
    </location>
</feature>
<dbReference type="OrthoDB" id="5086080at2759"/>
<gene>
    <name evidence="2" type="ORF">PAC_18684</name>
</gene>
<evidence type="ECO:0000256" key="1">
    <source>
        <dbReference type="SAM" id="MobiDB-lite"/>
    </source>
</evidence>
<sequence>MTSSPAPKSCSAETAAERRIRKREQDRRCQRASRERTKARMAQLEQLVEDLRGRNSSGQVTDLLNRLDAVSKERDSLAKILKSIRVTLRAQEMPLSGAEQNDEIQRREFPEEHEAISTDDQSFEPISPSRTMALESGQCYLEDSSLNNFNFDLAEEICLPDVPSSDQLGCDDRFKFQQEDHQDAIIIPRVETGCECCPGIHKDQRQILNFWRFANETLTRPVACSAAVNRVEEAMTNDTPIRALLEGWDAVAERAGGNLPPSWAKLRRIDETLFIRCAPVERLAIMRTMHKMFRHDTVPSLEKQESLPSWYSKRPSQAIAHSYAIDYFAWPGIRERFVFHQHRYCSNIFWDLFCDSLRILWPFEFRDCYTRNTETSQYNVSQAFEERITDINAWAMGPGMFEKWPEFYSDIPTFIAIPGKVSTLVAGGGLIEAPRPKPVPTPAAIEEDEQGFEANNSAYQILDPWSISWMLSS</sequence>
<evidence type="ECO:0008006" key="4">
    <source>
        <dbReference type="Google" id="ProtNLM"/>
    </source>
</evidence>
<dbReference type="PANTHER" id="PTHR37012">
    <property type="entry name" value="B-ZIP TRANSCRIPTION FACTOR (EUROFUNG)-RELATED"/>
    <property type="match status" value="1"/>
</dbReference>
<dbReference type="EMBL" id="FJOG01000059">
    <property type="protein sequence ID" value="CZR68785.1"/>
    <property type="molecule type" value="Genomic_DNA"/>
</dbReference>
<dbReference type="SUPFAM" id="SSF57959">
    <property type="entry name" value="Leucine zipper domain"/>
    <property type="match status" value="1"/>
</dbReference>
<dbReference type="InterPro" id="IPR046347">
    <property type="entry name" value="bZIP_sf"/>
</dbReference>
<dbReference type="PANTHER" id="PTHR37012:SF7">
    <property type="entry name" value="B-ZIP TRANSCRIPTION FACTOR (EUROFUNG)-RELATED"/>
    <property type="match status" value="1"/>
</dbReference>
<protein>
    <recommendedName>
        <fullName evidence="4">BZIP domain-containing protein</fullName>
    </recommendedName>
</protein>
<dbReference type="GO" id="GO:0003700">
    <property type="term" value="F:DNA-binding transcription factor activity"/>
    <property type="evidence" value="ECO:0007669"/>
    <property type="project" value="InterPro"/>
</dbReference>
<proteinExistence type="predicted"/>
<evidence type="ECO:0000313" key="3">
    <source>
        <dbReference type="Proteomes" id="UP000184330"/>
    </source>
</evidence>
<feature type="compositionally biased region" description="Basic and acidic residues" evidence="1">
    <location>
        <begin position="15"/>
        <end position="38"/>
    </location>
</feature>
<keyword evidence="3" id="KW-1185">Reference proteome</keyword>
<reference evidence="2 3" key="1">
    <citation type="submission" date="2016-03" db="EMBL/GenBank/DDBJ databases">
        <authorList>
            <person name="Ploux O."/>
        </authorList>
    </citation>
    <scope>NUCLEOTIDE SEQUENCE [LARGE SCALE GENOMIC DNA]</scope>
    <source>
        <strain evidence="2 3">UAMH 11012</strain>
    </source>
</reference>